<dbReference type="PIRSF" id="PIRSF002741">
    <property type="entry name" value="MppA"/>
    <property type="match status" value="1"/>
</dbReference>
<accession>A0A261F008</accession>
<keyword evidence="2" id="KW-0813">Transport</keyword>
<dbReference type="AlphaFoldDB" id="A0A261F008"/>
<evidence type="ECO:0000259" key="4">
    <source>
        <dbReference type="Pfam" id="PF00496"/>
    </source>
</evidence>
<dbReference type="PANTHER" id="PTHR30290">
    <property type="entry name" value="PERIPLASMIC BINDING COMPONENT OF ABC TRANSPORTER"/>
    <property type="match status" value="1"/>
</dbReference>
<sequence>MFTACLIVFGFAAWLVWGMTVSHNNPVVRRLSGATGASVTIAVDAVPSSLDVHTDSEDAVAQYLVGNVYETICGRNASNNAVAGLATSWETSEDGLTYTFHLADGIRFSNGHTLDASDVVWSLQQTVQNAYLGSDALAGLASVTQTDASTVTITLSTPDPTLPWRLSGRAGIVWDEEDQGDGTTPVAGSGPYVIGALDAGQTLTLERNDAYWASGHTENPRTVTLRAYADGQSAVEDVKNGTVDAVLPADSDALASLDGVEGVSETTMGSTMKTAIAFHSGGQTYFADVASRQAARKAIDTAGIVSWCGATCGTLSEAVAPLDPGAGDISPAVSYDPQSSRAFFSSLAMNLSFVYRESDAAVAQQAIAQLSAAGWWVFGTQLDDASYERQVTQEHDYDMTIVHFDDSRDISRISDPNGVAQYTSSEADELRARLAAATNGTDYANDVAALADRLDTDSPYVWLYVSTPVAASRSTLTGMPALYSSDRLDLTALHVN</sequence>
<dbReference type="Pfam" id="PF00496">
    <property type="entry name" value="SBP_bac_5"/>
    <property type="match status" value="1"/>
</dbReference>
<comment type="caution">
    <text evidence="5">The sequence shown here is derived from an EMBL/GenBank/DDBJ whole genome shotgun (WGS) entry which is preliminary data.</text>
</comment>
<feature type="domain" description="Solute-binding protein family 5" evidence="4">
    <location>
        <begin position="82"/>
        <end position="403"/>
    </location>
</feature>
<dbReference type="InterPro" id="IPR030678">
    <property type="entry name" value="Peptide/Ni-bd"/>
</dbReference>
<evidence type="ECO:0000256" key="3">
    <source>
        <dbReference type="ARBA" id="ARBA00022729"/>
    </source>
</evidence>
<dbReference type="InterPro" id="IPR000914">
    <property type="entry name" value="SBP_5_dom"/>
</dbReference>
<evidence type="ECO:0000313" key="5">
    <source>
        <dbReference type="EMBL" id="OZG52415.1"/>
    </source>
</evidence>
<dbReference type="InterPro" id="IPR039424">
    <property type="entry name" value="SBP_5"/>
</dbReference>
<evidence type="ECO:0000256" key="2">
    <source>
        <dbReference type="ARBA" id="ARBA00022448"/>
    </source>
</evidence>
<gene>
    <name evidence="5" type="ORF">PSRA_0604</name>
</gene>
<organism evidence="5 6">
    <name type="scientific">Pseudoscardovia radai</name>
    <dbReference type="NCBI Taxonomy" id="987066"/>
    <lineage>
        <taxon>Bacteria</taxon>
        <taxon>Bacillati</taxon>
        <taxon>Actinomycetota</taxon>
        <taxon>Actinomycetes</taxon>
        <taxon>Bifidobacteriales</taxon>
        <taxon>Bifidobacteriaceae</taxon>
        <taxon>Pseudoscardovia</taxon>
    </lineage>
</organism>
<proteinExistence type="inferred from homology"/>
<reference evidence="5 6" key="1">
    <citation type="journal article" date="2017" name="BMC Genomics">
        <title>Comparative genomic and phylogenomic analyses of the Bifidobacteriaceae family.</title>
        <authorList>
            <person name="Lugli G.A."/>
            <person name="Milani C."/>
            <person name="Turroni F."/>
            <person name="Duranti S."/>
            <person name="Mancabelli L."/>
            <person name="Mangifesta M."/>
            <person name="Ferrario C."/>
            <person name="Modesto M."/>
            <person name="Mattarelli P."/>
            <person name="Jiri K."/>
            <person name="van Sinderen D."/>
            <person name="Ventura M."/>
        </authorList>
    </citation>
    <scope>NUCLEOTIDE SEQUENCE [LARGE SCALE GENOMIC DNA]</scope>
    <source>
        <strain evidence="5 6">DSM 24742</strain>
    </source>
</reference>
<evidence type="ECO:0000256" key="1">
    <source>
        <dbReference type="ARBA" id="ARBA00005695"/>
    </source>
</evidence>
<dbReference type="SUPFAM" id="SSF53850">
    <property type="entry name" value="Periplasmic binding protein-like II"/>
    <property type="match status" value="1"/>
</dbReference>
<dbReference type="GO" id="GO:0015833">
    <property type="term" value="P:peptide transport"/>
    <property type="evidence" value="ECO:0007669"/>
    <property type="project" value="TreeGrafter"/>
</dbReference>
<dbReference type="GO" id="GO:0042597">
    <property type="term" value="C:periplasmic space"/>
    <property type="evidence" value="ECO:0007669"/>
    <property type="project" value="UniProtKB-ARBA"/>
</dbReference>
<dbReference type="Gene3D" id="3.10.105.10">
    <property type="entry name" value="Dipeptide-binding Protein, Domain 3"/>
    <property type="match status" value="1"/>
</dbReference>
<protein>
    <submittedName>
        <fullName evidence="5">ABC transporter substrate-binding protein</fullName>
    </submittedName>
</protein>
<keyword evidence="6" id="KW-1185">Reference proteome</keyword>
<dbReference type="Proteomes" id="UP000216725">
    <property type="component" value="Unassembled WGS sequence"/>
</dbReference>
<dbReference type="PANTHER" id="PTHR30290:SF9">
    <property type="entry name" value="OLIGOPEPTIDE-BINDING PROTEIN APPA"/>
    <property type="match status" value="1"/>
</dbReference>
<dbReference type="GO" id="GO:0043190">
    <property type="term" value="C:ATP-binding cassette (ABC) transporter complex"/>
    <property type="evidence" value="ECO:0007669"/>
    <property type="project" value="InterPro"/>
</dbReference>
<dbReference type="EMBL" id="MWWR01000004">
    <property type="protein sequence ID" value="OZG52415.1"/>
    <property type="molecule type" value="Genomic_DNA"/>
</dbReference>
<keyword evidence="3" id="KW-0732">Signal</keyword>
<name>A0A261F008_9BIFI</name>
<dbReference type="GO" id="GO:1904680">
    <property type="term" value="F:peptide transmembrane transporter activity"/>
    <property type="evidence" value="ECO:0007669"/>
    <property type="project" value="TreeGrafter"/>
</dbReference>
<comment type="similarity">
    <text evidence="1">Belongs to the bacterial solute-binding protein 5 family.</text>
</comment>
<dbReference type="Gene3D" id="3.40.190.10">
    <property type="entry name" value="Periplasmic binding protein-like II"/>
    <property type="match status" value="1"/>
</dbReference>
<evidence type="ECO:0000313" key="6">
    <source>
        <dbReference type="Proteomes" id="UP000216725"/>
    </source>
</evidence>